<evidence type="ECO:0000256" key="1">
    <source>
        <dbReference type="ARBA" id="ARBA00003141"/>
    </source>
</evidence>
<comment type="function">
    <text evidence="1 10">Activation of pyruvate formate-lyase under anaerobic conditions by generation of an organic free radical, using S-adenosylmethionine and reduced flavodoxin as cosubstrates to produce 5'-deoxy-adenosine.</text>
</comment>
<dbReference type="KEGG" id="acel:acsn021_32220"/>
<dbReference type="GO" id="GO:0005737">
    <property type="term" value="C:cytoplasm"/>
    <property type="evidence" value="ECO:0007669"/>
    <property type="project" value="UniProtKB-SubCell"/>
</dbReference>
<dbReference type="AlphaFoldDB" id="A0A6S6QWR2"/>
<dbReference type="PANTHER" id="PTHR30352">
    <property type="entry name" value="PYRUVATE FORMATE-LYASE-ACTIVATING ENZYME"/>
    <property type="match status" value="1"/>
</dbReference>
<comment type="cofactor">
    <cofactor evidence="10">
        <name>[4Fe-4S] cluster</name>
        <dbReference type="ChEBI" id="CHEBI:49883"/>
    </cofactor>
    <text evidence="10">Binds 1 [4Fe-4S] cluster. The cluster is coordinated with 3 cysteines and an exchangeable S-adenosyl-L-methionine.</text>
</comment>
<evidence type="ECO:0000256" key="8">
    <source>
        <dbReference type="ARBA" id="ARBA00023004"/>
    </source>
</evidence>
<dbReference type="PIRSF" id="PIRSF000371">
    <property type="entry name" value="PFL_act_enz"/>
    <property type="match status" value="1"/>
</dbReference>
<evidence type="ECO:0000256" key="5">
    <source>
        <dbReference type="ARBA" id="ARBA00022691"/>
    </source>
</evidence>
<comment type="subcellular location">
    <subcellularLocation>
        <location evidence="10">Cytoplasm</location>
    </subcellularLocation>
</comment>
<dbReference type="SFLD" id="SFLDG01066">
    <property type="entry name" value="organic_radical-activating_enz"/>
    <property type="match status" value="1"/>
</dbReference>
<dbReference type="EMBL" id="AP023367">
    <property type="protein sequence ID" value="BCJ95653.1"/>
    <property type="molecule type" value="Genomic_DNA"/>
</dbReference>
<dbReference type="InterPro" id="IPR007197">
    <property type="entry name" value="rSAM"/>
</dbReference>
<dbReference type="EC" id="1.97.1.4" evidence="10"/>
<dbReference type="RefSeq" id="WP_184093437.1">
    <property type="nucleotide sequence ID" value="NZ_AP023367.1"/>
</dbReference>
<keyword evidence="7 10" id="KW-0560">Oxidoreductase</keyword>
<evidence type="ECO:0000313" key="12">
    <source>
        <dbReference type="Proteomes" id="UP000515561"/>
    </source>
</evidence>
<evidence type="ECO:0000256" key="6">
    <source>
        <dbReference type="ARBA" id="ARBA00022723"/>
    </source>
</evidence>
<dbReference type="SFLD" id="SFLDS00029">
    <property type="entry name" value="Radical_SAM"/>
    <property type="match status" value="1"/>
</dbReference>
<dbReference type="GO" id="GO:0016829">
    <property type="term" value="F:lyase activity"/>
    <property type="evidence" value="ECO:0007669"/>
    <property type="project" value="UniProtKB-KW"/>
</dbReference>
<dbReference type="InterPro" id="IPR012838">
    <property type="entry name" value="PFL1_activating"/>
</dbReference>
<dbReference type="PROSITE" id="PS01087">
    <property type="entry name" value="RADICAL_ACTIVATING"/>
    <property type="match status" value="1"/>
</dbReference>
<keyword evidence="12" id="KW-1185">Reference proteome</keyword>
<keyword evidence="8 10" id="KW-0408">Iron</keyword>
<comment type="similarity">
    <text evidence="2 10">Belongs to the organic radical-activating enzymes family.</text>
</comment>
<keyword evidence="4 10" id="KW-0004">4Fe-4S</keyword>
<protein>
    <recommendedName>
        <fullName evidence="3 10">Pyruvate formate-lyase-activating enzyme</fullName>
        <ecNumber evidence="10">1.97.1.4</ecNumber>
    </recommendedName>
</protein>
<keyword evidence="11" id="KW-0456">Lyase</keyword>
<gene>
    <name evidence="11" type="primary">pflA</name>
    <name evidence="11" type="ORF">acsn021_32220</name>
</gene>
<dbReference type="PROSITE" id="PS51918">
    <property type="entry name" value="RADICAL_SAM"/>
    <property type="match status" value="1"/>
</dbReference>
<keyword evidence="5 10" id="KW-0949">S-adenosyl-L-methionine</keyword>
<dbReference type="InterPro" id="IPR034457">
    <property type="entry name" value="Organic_radical-activating"/>
</dbReference>
<dbReference type="InterPro" id="IPR058240">
    <property type="entry name" value="rSAM_sf"/>
</dbReference>
<proteinExistence type="inferred from homology"/>
<dbReference type="PANTHER" id="PTHR30352:SF5">
    <property type="entry name" value="PYRUVATE FORMATE-LYASE 1-ACTIVATING ENZYME"/>
    <property type="match status" value="1"/>
</dbReference>
<dbReference type="SUPFAM" id="SSF102114">
    <property type="entry name" value="Radical SAM enzymes"/>
    <property type="match status" value="1"/>
</dbReference>
<keyword evidence="9 10" id="KW-0411">Iron-sulfur</keyword>
<dbReference type="InterPro" id="IPR013785">
    <property type="entry name" value="Aldolase_TIM"/>
</dbReference>
<evidence type="ECO:0000256" key="3">
    <source>
        <dbReference type="ARBA" id="ARBA00021356"/>
    </source>
</evidence>
<dbReference type="Gene3D" id="3.20.20.70">
    <property type="entry name" value="Aldolase class I"/>
    <property type="match status" value="1"/>
</dbReference>
<keyword evidence="10" id="KW-0963">Cytoplasm</keyword>
<accession>A0A6S6QWR2</accession>
<dbReference type="InterPro" id="IPR012839">
    <property type="entry name" value="Organic_radical_activase"/>
</dbReference>
<organism evidence="11 12">
    <name type="scientific">Anaerocolumna cellulosilytica</name>
    <dbReference type="NCBI Taxonomy" id="433286"/>
    <lineage>
        <taxon>Bacteria</taxon>
        <taxon>Bacillati</taxon>
        <taxon>Bacillota</taxon>
        <taxon>Clostridia</taxon>
        <taxon>Lachnospirales</taxon>
        <taxon>Lachnospiraceae</taxon>
        <taxon>Anaerocolumna</taxon>
    </lineage>
</organism>
<keyword evidence="6 10" id="KW-0479">Metal-binding</keyword>
<evidence type="ECO:0000313" key="11">
    <source>
        <dbReference type="EMBL" id="BCJ95653.1"/>
    </source>
</evidence>
<dbReference type="GO" id="GO:0046872">
    <property type="term" value="F:metal ion binding"/>
    <property type="evidence" value="ECO:0007669"/>
    <property type="project" value="UniProtKB-UniRule"/>
</dbReference>
<comment type="catalytic activity">
    <reaction evidence="10">
        <text>glycyl-[formate C-acetyltransferase] + reduced [flavodoxin] + S-adenosyl-L-methionine = glycin-2-yl radical-[formate C-acetyltransferase] + semiquinone [flavodoxin] + 5'-deoxyadenosine + L-methionine + H(+)</text>
        <dbReference type="Rhea" id="RHEA:19225"/>
        <dbReference type="Rhea" id="RHEA-COMP:10622"/>
        <dbReference type="Rhea" id="RHEA-COMP:12190"/>
        <dbReference type="Rhea" id="RHEA-COMP:12191"/>
        <dbReference type="Rhea" id="RHEA-COMP:14480"/>
        <dbReference type="ChEBI" id="CHEBI:15378"/>
        <dbReference type="ChEBI" id="CHEBI:17319"/>
        <dbReference type="ChEBI" id="CHEBI:29947"/>
        <dbReference type="ChEBI" id="CHEBI:32722"/>
        <dbReference type="ChEBI" id="CHEBI:57618"/>
        <dbReference type="ChEBI" id="CHEBI:57844"/>
        <dbReference type="ChEBI" id="CHEBI:59789"/>
        <dbReference type="ChEBI" id="CHEBI:140311"/>
        <dbReference type="EC" id="1.97.1.4"/>
    </reaction>
</comment>
<dbReference type="GO" id="GO:0043365">
    <property type="term" value="F:[formate-C-acetyltransferase]-activating enzyme activity"/>
    <property type="evidence" value="ECO:0007669"/>
    <property type="project" value="UniProtKB-UniRule"/>
</dbReference>
<dbReference type="CDD" id="cd01335">
    <property type="entry name" value="Radical_SAM"/>
    <property type="match status" value="1"/>
</dbReference>
<evidence type="ECO:0000256" key="10">
    <source>
        <dbReference type="RuleBase" id="RU362053"/>
    </source>
</evidence>
<dbReference type="Pfam" id="PF04055">
    <property type="entry name" value="Radical_SAM"/>
    <property type="match status" value="1"/>
</dbReference>
<evidence type="ECO:0000256" key="9">
    <source>
        <dbReference type="ARBA" id="ARBA00023014"/>
    </source>
</evidence>
<name>A0A6S6QWR2_9FIRM</name>
<keyword evidence="11" id="KW-0670">Pyruvate</keyword>
<sequence length="246" mass="27686">MSTIGRIHSLESCGTVDGPGVRFVVFMQGCVLRCQFCHNPDTWDVNKGNQFTPKQLMNEIVKYKSYMGFSGGGVTFTGGEPLIQAEFILEMVKLCREEGISVALDTSGFVFNKTVIEALEYTDLVLLDIKNFNPLVYKTVTGVALSPTLEFLDYLRDKKINTWVRYVLVPALTDNLDSIQELADHLKGYPNVSKIELLGFHKMGEYKWKELGMEYMLADTKEPSKDLMLKVESILRTSGKPVTFNA</sequence>
<evidence type="ECO:0000256" key="4">
    <source>
        <dbReference type="ARBA" id="ARBA00022485"/>
    </source>
</evidence>
<dbReference type="Proteomes" id="UP000515561">
    <property type="component" value="Chromosome"/>
</dbReference>
<evidence type="ECO:0000256" key="2">
    <source>
        <dbReference type="ARBA" id="ARBA00009777"/>
    </source>
</evidence>
<reference evidence="11 12" key="1">
    <citation type="journal article" date="2016" name="Int. J. Syst. Evol. Microbiol.">
        <title>Descriptions of Anaerotaenia torta gen. nov., sp. nov. and Anaerocolumna cellulosilytica gen. nov., sp. nov. isolated from a methanogenic reactor of cattle waste.</title>
        <authorList>
            <person name="Uek A."/>
            <person name="Ohtaki Y."/>
            <person name="Kaku N."/>
            <person name="Ueki K."/>
        </authorList>
    </citation>
    <scope>NUCLEOTIDE SEQUENCE [LARGE SCALE GENOMIC DNA]</scope>
    <source>
        <strain evidence="11 12">SN021</strain>
    </source>
</reference>
<evidence type="ECO:0000256" key="7">
    <source>
        <dbReference type="ARBA" id="ARBA00023002"/>
    </source>
</evidence>
<dbReference type="GO" id="GO:0051539">
    <property type="term" value="F:4 iron, 4 sulfur cluster binding"/>
    <property type="evidence" value="ECO:0007669"/>
    <property type="project" value="UniProtKB-UniRule"/>
</dbReference>
<dbReference type="NCBIfam" id="TIGR02493">
    <property type="entry name" value="PFLA"/>
    <property type="match status" value="1"/>
</dbReference>
<dbReference type="InterPro" id="IPR001989">
    <property type="entry name" value="Radical_activat_CS"/>
</dbReference>